<feature type="binding site" evidence="2">
    <location>
        <begin position="59"/>
        <end position="61"/>
    </location>
    <ligand>
        <name>substrate</name>
    </ligand>
</feature>
<feature type="binding site" evidence="2">
    <location>
        <position position="63"/>
    </location>
    <ligand>
        <name>substrate</name>
    </ligand>
</feature>
<dbReference type="HAMAP" id="MF_01139">
    <property type="entry name" value="ISPT"/>
    <property type="match status" value="1"/>
</dbReference>
<dbReference type="OrthoDB" id="4191603at2"/>
<dbReference type="NCBIfam" id="NF011408">
    <property type="entry name" value="PRK14834.1"/>
    <property type="match status" value="1"/>
</dbReference>
<feature type="active site" evidence="2">
    <location>
        <position position="14"/>
    </location>
</feature>
<feature type="binding site" evidence="2">
    <location>
        <position position="19"/>
    </location>
    <ligand>
        <name>substrate</name>
    </ligand>
</feature>
<comment type="subunit">
    <text evidence="2">Homodimer.</text>
</comment>
<comment type="function">
    <text evidence="2">Catalyzes the condensation of isopentenyl diphosphate (IPP) with allylic pyrophosphates generating different type of terpenoids.</text>
</comment>
<dbReference type="InterPro" id="IPR001441">
    <property type="entry name" value="UPP_synth-like"/>
</dbReference>
<evidence type="ECO:0000313" key="4">
    <source>
        <dbReference type="Proteomes" id="UP000035444"/>
    </source>
</evidence>
<comment type="caution">
    <text evidence="3">The sequence shown here is derived from an EMBL/GenBank/DDBJ whole genome shotgun (WGS) entry which is preliminary data.</text>
</comment>
<dbReference type="GO" id="GO:0000287">
    <property type="term" value="F:magnesium ion binding"/>
    <property type="evidence" value="ECO:0007669"/>
    <property type="project" value="UniProtKB-UniRule"/>
</dbReference>
<organism evidence="3 4">
    <name type="scientific">Kiloniella spongiae</name>
    <dbReference type="NCBI Taxonomy" id="1489064"/>
    <lineage>
        <taxon>Bacteria</taxon>
        <taxon>Pseudomonadati</taxon>
        <taxon>Pseudomonadota</taxon>
        <taxon>Alphaproteobacteria</taxon>
        <taxon>Rhodospirillales</taxon>
        <taxon>Kiloniellaceae</taxon>
        <taxon>Kiloniella</taxon>
    </lineage>
</organism>
<dbReference type="FunFam" id="3.40.1180.10:FF:000001">
    <property type="entry name" value="(2E,6E)-farnesyl-diphosphate-specific ditrans,polycis-undecaprenyl-diphosphate synthase"/>
    <property type="match status" value="1"/>
</dbReference>
<evidence type="ECO:0000313" key="3">
    <source>
        <dbReference type="EMBL" id="KLN61475.1"/>
    </source>
</evidence>
<feature type="binding site" evidence="2">
    <location>
        <position position="31"/>
    </location>
    <ligand>
        <name>substrate</name>
    </ligand>
</feature>
<keyword evidence="2" id="KW-0479">Metal-binding</keyword>
<dbReference type="EC" id="2.5.1.-" evidence="2"/>
<evidence type="ECO:0000256" key="2">
    <source>
        <dbReference type="HAMAP-Rule" id="MF_01139"/>
    </source>
</evidence>
<dbReference type="NCBIfam" id="NF011405">
    <property type="entry name" value="PRK14830.1"/>
    <property type="match status" value="1"/>
</dbReference>
<dbReference type="EMBL" id="LAQL01000004">
    <property type="protein sequence ID" value="KLN61475.1"/>
    <property type="molecule type" value="Genomic_DNA"/>
</dbReference>
<proteinExistence type="inferred from homology"/>
<feature type="binding site" evidence="2">
    <location>
        <position position="14"/>
    </location>
    <ligand>
        <name>Mg(2+)</name>
        <dbReference type="ChEBI" id="CHEBI:18420"/>
    </ligand>
</feature>
<evidence type="ECO:0000256" key="1">
    <source>
        <dbReference type="ARBA" id="ARBA00022679"/>
    </source>
</evidence>
<dbReference type="GO" id="GO:0008834">
    <property type="term" value="F:ditrans,polycis-undecaprenyl-diphosphate synthase [(2E,6E)-farnesyl-diphosphate specific] activity"/>
    <property type="evidence" value="ECO:0007669"/>
    <property type="project" value="TreeGrafter"/>
</dbReference>
<dbReference type="AlphaFoldDB" id="A0A0H2MXR9"/>
<dbReference type="SUPFAM" id="SSF64005">
    <property type="entry name" value="Undecaprenyl diphosphate synthase"/>
    <property type="match status" value="1"/>
</dbReference>
<dbReference type="Proteomes" id="UP000035444">
    <property type="component" value="Unassembled WGS sequence"/>
</dbReference>
<dbReference type="CDD" id="cd00475">
    <property type="entry name" value="Cis_IPPS"/>
    <property type="match status" value="1"/>
</dbReference>
<dbReference type="STRING" id="1489064.WH96_07610"/>
<feature type="active site" description="Proton acceptor" evidence="2">
    <location>
        <position position="62"/>
    </location>
</feature>
<gene>
    <name evidence="3" type="ORF">WH96_07610</name>
</gene>
<dbReference type="GO" id="GO:0016094">
    <property type="term" value="P:polyprenol biosynthetic process"/>
    <property type="evidence" value="ECO:0007669"/>
    <property type="project" value="TreeGrafter"/>
</dbReference>
<comment type="cofactor">
    <cofactor evidence="2">
        <name>Mg(2+)</name>
        <dbReference type="ChEBI" id="CHEBI:18420"/>
    </cofactor>
    <text evidence="2">Binds 2 magnesium ions per subunit.</text>
</comment>
<keyword evidence="2" id="KW-0460">Magnesium</keyword>
<feature type="binding site" evidence="2">
    <location>
        <position position="182"/>
    </location>
    <ligand>
        <name>substrate</name>
    </ligand>
</feature>
<dbReference type="NCBIfam" id="TIGR00055">
    <property type="entry name" value="uppS"/>
    <property type="match status" value="1"/>
</dbReference>
<feature type="binding site" evidence="2">
    <location>
        <begin position="15"/>
        <end position="18"/>
    </location>
    <ligand>
        <name>substrate</name>
    </ligand>
</feature>
<keyword evidence="1 2" id="KW-0808">Transferase</keyword>
<feature type="binding site" evidence="2">
    <location>
        <begin position="188"/>
        <end position="190"/>
    </location>
    <ligand>
        <name>substrate</name>
    </ligand>
</feature>
<feature type="binding site" evidence="2">
    <location>
        <position position="201"/>
    </location>
    <ligand>
        <name>Mg(2+)</name>
        <dbReference type="ChEBI" id="CHEBI:18420"/>
    </ligand>
</feature>
<reference evidence="3 4" key="1">
    <citation type="submission" date="2015-03" db="EMBL/GenBank/DDBJ databases">
        <title>Genome Sequence of Kiloniella spongiae MEBiC09566, isolated from a marine sponge.</title>
        <authorList>
            <person name="Shao Z."/>
            <person name="Wang L."/>
            <person name="Li X."/>
        </authorList>
    </citation>
    <scope>NUCLEOTIDE SEQUENCE [LARGE SCALE GENOMIC DNA]</scope>
    <source>
        <strain evidence="3 4">MEBiC09566</strain>
    </source>
</reference>
<dbReference type="PROSITE" id="PS01066">
    <property type="entry name" value="UPP_SYNTHASE"/>
    <property type="match status" value="1"/>
</dbReference>
<dbReference type="PANTHER" id="PTHR10291:SF0">
    <property type="entry name" value="DEHYDRODOLICHYL DIPHOSPHATE SYNTHASE 2"/>
    <property type="match status" value="1"/>
</dbReference>
<name>A0A0H2MXR9_9PROT</name>
<dbReference type="InterPro" id="IPR018520">
    <property type="entry name" value="UPP_synth-like_CS"/>
</dbReference>
<dbReference type="GO" id="GO:0005829">
    <property type="term" value="C:cytosol"/>
    <property type="evidence" value="ECO:0007669"/>
    <property type="project" value="TreeGrafter"/>
</dbReference>
<dbReference type="RefSeq" id="WP_047763556.1">
    <property type="nucleotide sequence ID" value="NZ_LAQL01000004.1"/>
</dbReference>
<dbReference type="PATRIC" id="fig|1489064.4.peg.2773"/>
<protein>
    <recommendedName>
        <fullName evidence="2">Isoprenyl transferase</fullName>
        <ecNumber evidence="2">2.5.1.-</ecNumber>
    </recommendedName>
</protein>
<comment type="similarity">
    <text evidence="2">Belongs to the UPP synthase family.</text>
</comment>
<feature type="binding site" evidence="2">
    <location>
        <position position="65"/>
    </location>
    <ligand>
        <name>substrate</name>
    </ligand>
</feature>
<dbReference type="PANTHER" id="PTHR10291">
    <property type="entry name" value="DEHYDRODOLICHYL DIPHOSPHATE SYNTHASE FAMILY MEMBER"/>
    <property type="match status" value="1"/>
</dbReference>
<dbReference type="Gene3D" id="3.40.1180.10">
    <property type="entry name" value="Decaprenyl diphosphate synthase-like"/>
    <property type="match status" value="1"/>
</dbReference>
<keyword evidence="4" id="KW-1185">Reference proteome</keyword>
<accession>A0A0H2MXR9</accession>
<feature type="binding site" evidence="2">
    <location>
        <position position="27"/>
    </location>
    <ligand>
        <name>substrate</name>
    </ligand>
</feature>
<dbReference type="Pfam" id="PF01255">
    <property type="entry name" value="Prenyltransf"/>
    <property type="match status" value="1"/>
</dbReference>
<sequence length="238" mass="27372">MTQGIPKHIAVIMDGNGRWANARHLPRAFGHRKGAEALRELLKSAIKIGIPYMTFYSFSSENWNRPESEINDIMGLLRRYLQSELATFHKAGIRLKVIGDRSKLATDIVRLIDDAEIQTRDNTKMTVIMALSYGGRQEIVEATKKIACKVKNGDLDCDEITEDDFNRELYTSDIPDPDLLIRTSGEMRISNFLLWQLAYSEMVFIEKYWPDFSEKDLILAIEEYQKRERRYGSAAETA</sequence>
<dbReference type="InterPro" id="IPR036424">
    <property type="entry name" value="UPP_synth-like_sf"/>
</dbReference>